<feature type="compositionally biased region" description="Pro residues" evidence="1">
    <location>
        <begin position="55"/>
        <end position="64"/>
    </location>
</feature>
<feature type="compositionally biased region" description="Basic and acidic residues" evidence="1">
    <location>
        <begin position="176"/>
        <end position="188"/>
    </location>
</feature>
<evidence type="ECO:0000313" key="3">
    <source>
        <dbReference type="EMBL" id="KDQ49842.1"/>
    </source>
</evidence>
<dbReference type="InParanoid" id="A0A067PFQ8"/>
<keyword evidence="4" id="KW-1185">Reference proteome</keyword>
<dbReference type="InterPro" id="IPR045341">
    <property type="entry name" value="DUF6532"/>
</dbReference>
<reference evidence="4" key="1">
    <citation type="journal article" date="2014" name="Proc. Natl. Acad. Sci. U.S.A.">
        <title>Extensive sampling of basidiomycete genomes demonstrates inadequacy of the white-rot/brown-rot paradigm for wood decay fungi.</title>
        <authorList>
            <person name="Riley R."/>
            <person name="Salamov A.A."/>
            <person name="Brown D.W."/>
            <person name="Nagy L.G."/>
            <person name="Floudas D."/>
            <person name="Held B.W."/>
            <person name="Levasseur A."/>
            <person name="Lombard V."/>
            <person name="Morin E."/>
            <person name="Otillar R."/>
            <person name="Lindquist E.A."/>
            <person name="Sun H."/>
            <person name="LaButti K.M."/>
            <person name="Schmutz J."/>
            <person name="Jabbour D."/>
            <person name="Luo H."/>
            <person name="Baker S.E."/>
            <person name="Pisabarro A.G."/>
            <person name="Walton J.D."/>
            <person name="Blanchette R.A."/>
            <person name="Henrissat B."/>
            <person name="Martin F."/>
            <person name="Cullen D."/>
            <person name="Hibbett D.S."/>
            <person name="Grigoriev I.V."/>
        </authorList>
    </citation>
    <scope>NUCLEOTIDE SEQUENCE [LARGE SCALE GENOMIC DNA]</scope>
    <source>
        <strain evidence="4">MUCL 33604</strain>
    </source>
</reference>
<feature type="domain" description="DUF6532" evidence="2">
    <location>
        <begin position="250"/>
        <end position="396"/>
    </location>
</feature>
<dbReference type="EMBL" id="KL197772">
    <property type="protein sequence ID" value="KDQ49842.1"/>
    <property type="molecule type" value="Genomic_DNA"/>
</dbReference>
<name>A0A067PFQ8_9AGAM</name>
<organism evidence="3 4">
    <name type="scientific">Jaapia argillacea MUCL 33604</name>
    <dbReference type="NCBI Taxonomy" id="933084"/>
    <lineage>
        <taxon>Eukaryota</taxon>
        <taxon>Fungi</taxon>
        <taxon>Dikarya</taxon>
        <taxon>Basidiomycota</taxon>
        <taxon>Agaricomycotina</taxon>
        <taxon>Agaricomycetes</taxon>
        <taxon>Agaricomycetidae</taxon>
        <taxon>Jaapiales</taxon>
        <taxon>Jaapiaceae</taxon>
        <taxon>Jaapia</taxon>
    </lineage>
</organism>
<dbReference type="AlphaFoldDB" id="A0A067PFQ8"/>
<feature type="region of interest" description="Disordered" evidence="1">
    <location>
        <begin position="1"/>
        <end position="98"/>
    </location>
</feature>
<dbReference type="HOGENOM" id="CLU_694572_0_0_1"/>
<gene>
    <name evidence="3" type="ORF">JAAARDRAFT_200493</name>
</gene>
<feature type="compositionally biased region" description="Basic and acidic residues" evidence="1">
    <location>
        <begin position="221"/>
        <end position="236"/>
    </location>
</feature>
<feature type="compositionally biased region" description="Polar residues" evidence="1">
    <location>
        <begin position="79"/>
        <end position="91"/>
    </location>
</feature>
<feature type="compositionally biased region" description="Pro residues" evidence="1">
    <location>
        <begin position="25"/>
        <end position="37"/>
    </location>
</feature>
<dbReference type="OrthoDB" id="2790754at2759"/>
<proteinExistence type="predicted"/>
<dbReference type="Proteomes" id="UP000027265">
    <property type="component" value="Unassembled WGS sequence"/>
</dbReference>
<accession>A0A067PFQ8</accession>
<evidence type="ECO:0000259" key="2">
    <source>
        <dbReference type="Pfam" id="PF20149"/>
    </source>
</evidence>
<feature type="region of interest" description="Disordered" evidence="1">
    <location>
        <begin position="166"/>
        <end position="266"/>
    </location>
</feature>
<evidence type="ECO:0000313" key="4">
    <source>
        <dbReference type="Proteomes" id="UP000027265"/>
    </source>
</evidence>
<feature type="compositionally biased region" description="Polar residues" evidence="1">
    <location>
        <begin position="191"/>
        <end position="203"/>
    </location>
</feature>
<feature type="compositionally biased region" description="Basic and acidic residues" evidence="1">
    <location>
        <begin position="248"/>
        <end position="257"/>
    </location>
</feature>
<evidence type="ECO:0000256" key="1">
    <source>
        <dbReference type="SAM" id="MobiDB-lite"/>
    </source>
</evidence>
<protein>
    <recommendedName>
        <fullName evidence="2">DUF6532 domain-containing protein</fullName>
    </recommendedName>
</protein>
<dbReference type="Pfam" id="PF20149">
    <property type="entry name" value="DUF6532"/>
    <property type="match status" value="1"/>
</dbReference>
<sequence>MSGHCKAPSSSTSGTRKSTRAAGNPPSPPPPSPPPKVSHPHPKPVSKAASKTPVDLPPSAPPPKPKSKQVLLSGKRRSITPSLSASSQASTPAVPLAQSMTLSKEEHLLFLYLKKRKDDTEAKAQQAILKCAADLIAAEEAEDDSMDLDEEDLLLVGSFKALKSMIKQDSQEEKEECDHKSKGSKFPEDANTFSISSHASQEGSDNEDLEPARRSPTGVEVKFEDDFLAESKMEKKPKSKKKVASKTEVLEEPEKAKSFKKKSGTSTPFKDTGLGLTRQVWTGTAQIRGEVKAKADDLIDKYDIISSTNKAIVKVRFHHLSNFNPQQPLSHEGIVRLLEKQWFKTGRSEGLRYFKKFNAIPNPLIALAMTSMEASLTQWEDGGLVKSQFSATKWRQT</sequence>